<dbReference type="AlphaFoldDB" id="A0A085YZB5"/>
<protein>
    <submittedName>
        <fullName evidence="4">Transcriptional regulator</fullName>
    </submittedName>
</protein>
<feature type="domain" description="Response regulatory" evidence="2">
    <location>
        <begin position="2"/>
        <end position="113"/>
    </location>
</feature>
<dbReference type="InterPro" id="IPR001789">
    <property type="entry name" value="Sig_transdc_resp-reg_receiver"/>
</dbReference>
<proteinExistence type="predicted"/>
<dbReference type="InterPro" id="IPR011006">
    <property type="entry name" value="CheY-like_superfamily"/>
</dbReference>
<dbReference type="OrthoDB" id="2168082at2"/>
<keyword evidence="1" id="KW-0597">Phosphoprotein</keyword>
<dbReference type="eggNOG" id="COG3279">
    <property type="taxonomic scope" value="Bacteria"/>
</dbReference>
<dbReference type="GO" id="GO:0000156">
    <property type="term" value="F:phosphorelay response regulator activity"/>
    <property type="evidence" value="ECO:0007669"/>
    <property type="project" value="InterPro"/>
</dbReference>
<name>A0A085YZB5_9FLAO</name>
<dbReference type="SUPFAM" id="SSF52172">
    <property type="entry name" value="CheY-like"/>
    <property type="match status" value="1"/>
</dbReference>
<reference evidence="4 5" key="1">
    <citation type="submission" date="2014-07" db="EMBL/GenBank/DDBJ databases">
        <title>Genome of Chryseobacterium formosense LMG 24722.</title>
        <authorList>
            <person name="Pipes S.E."/>
            <person name="Stropko S.J."/>
            <person name="Newman J.D."/>
        </authorList>
    </citation>
    <scope>NUCLEOTIDE SEQUENCE [LARGE SCALE GENOMIC DNA]</scope>
    <source>
        <strain evidence="4 5">LMG 24722</strain>
    </source>
</reference>
<comment type="caution">
    <text evidence="4">The sequence shown here is derived from an EMBL/GenBank/DDBJ whole genome shotgun (WGS) entry which is preliminary data.</text>
</comment>
<evidence type="ECO:0000313" key="5">
    <source>
        <dbReference type="Proteomes" id="UP000028713"/>
    </source>
</evidence>
<gene>
    <name evidence="4" type="ORF">IX39_19820</name>
</gene>
<dbReference type="PANTHER" id="PTHR37299">
    <property type="entry name" value="TRANSCRIPTIONAL REGULATOR-RELATED"/>
    <property type="match status" value="1"/>
</dbReference>
<evidence type="ECO:0000259" key="3">
    <source>
        <dbReference type="PROSITE" id="PS50930"/>
    </source>
</evidence>
<organism evidence="4 5">
    <name type="scientific">Chryseobacterium formosense</name>
    <dbReference type="NCBI Taxonomy" id="236814"/>
    <lineage>
        <taxon>Bacteria</taxon>
        <taxon>Pseudomonadati</taxon>
        <taxon>Bacteroidota</taxon>
        <taxon>Flavobacteriia</taxon>
        <taxon>Flavobacteriales</taxon>
        <taxon>Weeksellaceae</taxon>
        <taxon>Chryseobacterium group</taxon>
        <taxon>Chryseobacterium</taxon>
    </lineage>
</organism>
<accession>A0A085YZB5</accession>
<evidence type="ECO:0000259" key="2">
    <source>
        <dbReference type="PROSITE" id="PS50110"/>
    </source>
</evidence>
<dbReference type="Gene3D" id="2.40.50.1020">
    <property type="entry name" value="LytTr DNA-binding domain"/>
    <property type="match status" value="1"/>
</dbReference>
<dbReference type="PROSITE" id="PS50930">
    <property type="entry name" value="HTH_LYTTR"/>
    <property type="match status" value="1"/>
</dbReference>
<evidence type="ECO:0000313" key="4">
    <source>
        <dbReference type="EMBL" id="KFE97528.1"/>
    </source>
</evidence>
<dbReference type="Gene3D" id="3.40.50.2300">
    <property type="match status" value="1"/>
</dbReference>
<dbReference type="RefSeq" id="WP_034679493.1">
    <property type="nucleotide sequence ID" value="NZ_FPAP01000003.1"/>
</dbReference>
<keyword evidence="5" id="KW-1185">Reference proteome</keyword>
<dbReference type="Pfam" id="PF00072">
    <property type="entry name" value="Response_reg"/>
    <property type="match status" value="1"/>
</dbReference>
<dbReference type="InterPro" id="IPR046947">
    <property type="entry name" value="LytR-like"/>
</dbReference>
<sequence>MNCIIIDDEPLAREELYSMLEEISGPTVVGSFSSAVAAEKFLSANETDLVFLDIQMPKVTGLQFIETIPKSSLVIFTTAYPQYALESYELDAIDYLLKPFDNKRLQKAVDKAQHYIDLLSANKENDLEKSTLEFLIIRSEKKFYKVNFTDIKYIEGLKDYVLIHTTSQKIIASMNLKTIHQKIPLPSFIRVSKSYVINSEHIISFDSYSINFNDREVPIGEIYRENFIKTFTNGFL</sequence>
<dbReference type="GO" id="GO:0003677">
    <property type="term" value="F:DNA binding"/>
    <property type="evidence" value="ECO:0007669"/>
    <property type="project" value="InterPro"/>
</dbReference>
<dbReference type="InterPro" id="IPR007492">
    <property type="entry name" value="LytTR_DNA-bd_dom"/>
</dbReference>
<evidence type="ECO:0000256" key="1">
    <source>
        <dbReference type="PROSITE-ProRule" id="PRU00169"/>
    </source>
</evidence>
<dbReference type="PANTHER" id="PTHR37299:SF1">
    <property type="entry name" value="STAGE 0 SPORULATION PROTEIN A HOMOLOG"/>
    <property type="match status" value="1"/>
</dbReference>
<dbReference type="PROSITE" id="PS50110">
    <property type="entry name" value="RESPONSE_REGULATORY"/>
    <property type="match status" value="1"/>
</dbReference>
<dbReference type="SMART" id="SM00448">
    <property type="entry name" value="REC"/>
    <property type="match status" value="1"/>
</dbReference>
<dbReference type="EMBL" id="JPRP01000005">
    <property type="protein sequence ID" value="KFE97528.1"/>
    <property type="molecule type" value="Genomic_DNA"/>
</dbReference>
<dbReference type="Proteomes" id="UP000028713">
    <property type="component" value="Unassembled WGS sequence"/>
</dbReference>
<dbReference type="Pfam" id="PF04397">
    <property type="entry name" value="LytTR"/>
    <property type="match status" value="1"/>
</dbReference>
<dbReference type="SMART" id="SM00850">
    <property type="entry name" value="LytTR"/>
    <property type="match status" value="1"/>
</dbReference>
<feature type="domain" description="HTH LytTR-type" evidence="3">
    <location>
        <begin position="135"/>
        <end position="206"/>
    </location>
</feature>
<feature type="modified residue" description="4-aspartylphosphate" evidence="1">
    <location>
        <position position="53"/>
    </location>
</feature>
<dbReference type="STRING" id="236814.IX39_19820"/>